<protein>
    <submittedName>
        <fullName evidence="1">REP element-mobilizing transposase RayT</fullName>
    </submittedName>
</protein>
<proteinExistence type="predicted"/>
<evidence type="ECO:0000313" key="1">
    <source>
        <dbReference type="EMBL" id="MBB5064651.1"/>
    </source>
</evidence>
<accession>A0A7W8EAF1</accession>
<dbReference type="InterPro" id="IPR036515">
    <property type="entry name" value="Transposase_17_sf"/>
</dbReference>
<dbReference type="EMBL" id="JACHIO010000012">
    <property type="protein sequence ID" value="MBB5064651.1"/>
    <property type="molecule type" value="Genomic_DNA"/>
</dbReference>
<evidence type="ECO:0000313" key="2">
    <source>
        <dbReference type="Proteomes" id="UP000584867"/>
    </source>
</evidence>
<dbReference type="GO" id="GO:0003677">
    <property type="term" value="F:DNA binding"/>
    <property type="evidence" value="ECO:0007669"/>
    <property type="project" value="InterPro"/>
</dbReference>
<gene>
    <name evidence="1" type="ORF">HDF15_003011</name>
</gene>
<organism evidence="1 2">
    <name type="scientific">Granulicella mallensis</name>
    <dbReference type="NCBI Taxonomy" id="940614"/>
    <lineage>
        <taxon>Bacteria</taxon>
        <taxon>Pseudomonadati</taxon>
        <taxon>Acidobacteriota</taxon>
        <taxon>Terriglobia</taxon>
        <taxon>Terriglobales</taxon>
        <taxon>Acidobacteriaceae</taxon>
        <taxon>Granulicella</taxon>
    </lineage>
</organism>
<dbReference type="GO" id="GO:0004803">
    <property type="term" value="F:transposase activity"/>
    <property type="evidence" value="ECO:0007669"/>
    <property type="project" value="InterPro"/>
</dbReference>
<name>A0A7W8EAF1_9BACT</name>
<dbReference type="AlphaFoldDB" id="A0A7W8EAF1"/>
<dbReference type="GO" id="GO:0006313">
    <property type="term" value="P:DNA transposition"/>
    <property type="evidence" value="ECO:0007669"/>
    <property type="project" value="InterPro"/>
</dbReference>
<dbReference type="Proteomes" id="UP000584867">
    <property type="component" value="Unassembled WGS sequence"/>
</dbReference>
<comment type="caution">
    <text evidence="1">The sequence shown here is derived from an EMBL/GenBank/DDBJ whole genome shotgun (WGS) entry which is preliminary data.</text>
</comment>
<dbReference type="SUPFAM" id="SSF143422">
    <property type="entry name" value="Transposase IS200-like"/>
    <property type="match status" value="1"/>
</dbReference>
<dbReference type="Gene3D" id="3.30.70.1290">
    <property type="entry name" value="Transposase IS200-like"/>
    <property type="match status" value="1"/>
</dbReference>
<reference evidence="1 2" key="1">
    <citation type="submission" date="2020-08" db="EMBL/GenBank/DDBJ databases">
        <title>Genomic Encyclopedia of Type Strains, Phase IV (KMG-V): Genome sequencing to study the core and pangenomes of soil and plant-associated prokaryotes.</title>
        <authorList>
            <person name="Whitman W."/>
        </authorList>
    </citation>
    <scope>NUCLEOTIDE SEQUENCE [LARGE SCALE GENOMIC DNA]</scope>
    <source>
        <strain evidence="1 2">X5P3</strain>
    </source>
</reference>
<sequence length="54" mass="6596">MPEHVHLLIREPKRAILAKALQALKISVSVQQRERPFWQARYYDFNVYTDHKFR</sequence>